<keyword evidence="1" id="KW-0472">Membrane</keyword>
<evidence type="ECO:0000313" key="3">
    <source>
        <dbReference type="Proteomes" id="UP000641646"/>
    </source>
</evidence>
<gene>
    <name evidence="2" type="ORF">H6G03_03095</name>
</gene>
<protein>
    <submittedName>
        <fullName evidence="2">Uncharacterized protein</fullName>
    </submittedName>
</protein>
<comment type="caution">
    <text evidence="2">The sequence shown here is derived from an EMBL/GenBank/DDBJ whole genome shotgun (WGS) entry which is preliminary data.</text>
</comment>
<organism evidence="2 3">
    <name type="scientific">Aerosakkonema funiforme FACHB-1375</name>
    <dbReference type="NCBI Taxonomy" id="2949571"/>
    <lineage>
        <taxon>Bacteria</taxon>
        <taxon>Bacillati</taxon>
        <taxon>Cyanobacteriota</taxon>
        <taxon>Cyanophyceae</taxon>
        <taxon>Oscillatoriophycideae</taxon>
        <taxon>Aerosakkonematales</taxon>
        <taxon>Aerosakkonemataceae</taxon>
        <taxon>Aerosakkonema</taxon>
    </lineage>
</organism>
<accession>A0A926ZGS2</accession>
<keyword evidence="1" id="KW-0812">Transmembrane</keyword>
<evidence type="ECO:0000313" key="2">
    <source>
        <dbReference type="EMBL" id="MBD2180111.1"/>
    </source>
</evidence>
<keyword evidence="3" id="KW-1185">Reference proteome</keyword>
<dbReference type="AlphaFoldDB" id="A0A926ZGS2"/>
<reference evidence="2" key="2">
    <citation type="submission" date="2020-08" db="EMBL/GenBank/DDBJ databases">
        <authorList>
            <person name="Chen M."/>
            <person name="Teng W."/>
            <person name="Zhao L."/>
            <person name="Hu C."/>
            <person name="Zhou Y."/>
            <person name="Han B."/>
            <person name="Song L."/>
            <person name="Shu W."/>
        </authorList>
    </citation>
    <scope>NUCLEOTIDE SEQUENCE</scope>
    <source>
        <strain evidence="2">FACHB-1375</strain>
    </source>
</reference>
<dbReference type="Proteomes" id="UP000641646">
    <property type="component" value="Unassembled WGS sequence"/>
</dbReference>
<dbReference type="RefSeq" id="WP_190461978.1">
    <property type="nucleotide sequence ID" value="NZ_JACJPW010000005.1"/>
</dbReference>
<keyword evidence="1" id="KW-1133">Transmembrane helix</keyword>
<dbReference type="EMBL" id="JACJPW010000005">
    <property type="protein sequence ID" value="MBD2180111.1"/>
    <property type="molecule type" value="Genomic_DNA"/>
</dbReference>
<proteinExistence type="predicted"/>
<evidence type="ECO:0000256" key="1">
    <source>
        <dbReference type="SAM" id="Phobius"/>
    </source>
</evidence>
<feature type="transmembrane region" description="Helical" evidence="1">
    <location>
        <begin position="6"/>
        <end position="26"/>
    </location>
</feature>
<sequence length="96" mass="10552">MTALLFASSATAYVFSGMICYLLSIGSGKEYRQEYKSINPTLVKALVRLWITALWPIWIIGEITGEEGIAETLAVNPISCSDSEVSLVEESQFSNQ</sequence>
<name>A0A926ZGS2_9CYAN</name>
<reference evidence="2" key="1">
    <citation type="journal article" date="2015" name="ISME J.">
        <title>Draft Genome Sequence of Streptomyces incarnatus NRRL8089, which Produces the Nucleoside Antibiotic Sinefungin.</title>
        <authorList>
            <person name="Oshima K."/>
            <person name="Hattori M."/>
            <person name="Shimizu H."/>
            <person name="Fukuda K."/>
            <person name="Nemoto M."/>
            <person name="Inagaki K."/>
            <person name="Tamura T."/>
        </authorList>
    </citation>
    <scope>NUCLEOTIDE SEQUENCE</scope>
    <source>
        <strain evidence="2">FACHB-1375</strain>
    </source>
</reference>